<proteinExistence type="predicted"/>
<sequence>MEAKKILPLTSLQLCWILEAIEELCQQPIRIRWKRICQEVLYYLKESVSFAEKVKALRNIPVPDLKIKAHKVLINPLFAENALTDFDQGTLDDLIEQPGKWQEFGAFYLKFMKWDKLFCCRPLYAKGYGGWLSIKNLPLDYWNNQTFEDEEVELARKVADPICRKLLCQIRKFQQFKVLETIGKYSEVVGQPLPLSHSINLWAVQRSSPISKASDSHVYIISPGCTKATQRSSPISTMQEKASNSGINDKGISLNGDGPTFGNSSDKAEDCTQALVPAPSTGSASQSLLPPQFEHSVFSLPTLRSTAVESPEVVIGDWPAMVIGSGVRKLTDELNNS</sequence>
<gene>
    <name evidence="1" type="ORF">E6C27_scaffold131G00510</name>
</gene>
<evidence type="ECO:0000313" key="1">
    <source>
        <dbReference type="EMBL" id="KAA0054135.1"/>
    </source>
</evidence>
<protein>
    <submittedName>
        <fullName evidence="1">Uncharacterized protein</fullName>
    </submittedName>
</protein>
<evidence type="ECO:0000313" key="2">
    <source>
        <dbReference type="Proteomes" id="UP000321393"/>
    </source>
</evidence>
<reference evidence="1 2" key="1">
    <citation type="submission" date="2019-08" db="EMBL/GenBank/DDBJ databases">
        <title>Draft genome sequences of two oriental melons (Cucumis melo L. var makuwa).</title>
        <authorList>
            <person name="Kwon S.-Y."/>
        </authorList>
    </citation>
    <scope>NUCLEOTIDE SEQUENCE [LARGE SCALE GENOMIC DNA]</scope>
    <source>
        <strain evidence="2">cv. SW 3</strain>
        <tissue evidence="1">Leaf</tissue>
    </source>
</reference>
<dbReference type="Proteomes" id="UP000321393">
    <property type="component" value="Unassembled WGS sequence"/>
</dbReference>
<name>A0A5A7UK83_CUCMM</name>
<organism evidence="1 2">
    <name type="scientific">Cucumis melo var. makuwa</name>
    <name type="common">Oriental melon</name>
    <dbReference type="NCBI Taxonomy" id="1194695"/>
    <lineage>
        <taxon>Eukaryota</taxon>
        <taxon>Viridiplantae</taxon>
        <taxon>Streptophyta</taxon>
        <taxon>Embryophyta</taxon>
        <taxon>Tracheophyta</taxon>
        <taxon>Spermatophyta</taxon>
        <taxon>Magnoliopsida</taxon>
        <taxon>eudicotyledons</taxon>
        <taxon>Gunneridae</taxon>
        <taxon>Pentapetalae</taxon>
        <taxon>rosids</taxon>
        <taxon>fabids</taxon>
        <taxon>Cucurbitales</taxon>
        <taxon>Cucurbitaceae</taxon>
        <taxon>Benincaseae</taxon>
        <taxon>Cucumis</taxon>
    </lineage>
</organism>
<dbReference type="OrthoDB" id="1713445at2759"/>
<dbReference type="AlphaFoldDB" id="A0A5A7UK83"/>
<comment type="caution">
    <text evidence="1">The sequence shown here is derived from an EMBL/GenBank/DDBJ whole genome shotgun (WGS) entry which is preliminary data.</text>
</comment>
<dbReference type="EMBL" id="SSTE01008862">
    <property type="protein sequence ID" value="KAA0054135.1"/>
    <property type="molecule type" value="Genomic_DNA"/>
</dbReference>
<accession>A0A5A7UK83</accession>